<proteinExistence type="predicted"/>
<reference evidence="1 2" key="1">
    <citation type="submission" date="2015-05" db="EMBL/GenBank/DDBJ databases">
        <title>Genome sequence of Mycobacterium heraklionense Davo strain.</title>
        <authorList>
            <person name="Greninger A.L."/>
            <person name="Cunningham G."/>
            <person name="Miller S."/>
        </authorList>
    </citation>
    <scope>NUCLEOTIDE SEQUENCE [LARGE SCALE GENOMIC DNA]</scope>
    <source>
        <strain evidence="1 2">Davo</strain>
    </source>
</reference>
<evidence type="ECO:0000313" key="1">
    <source>
        <dbReference type="EMBL" id="KLO25879.1"/>
    </source>
</evidence>
<protein>
    <submittedName>
        <fullName evidence="1">Uncharacterized protein</fullName>
    </submittedName>
</protein>
<comment type="caution">
    <text evidence="1">The sequence shown here is derived from an EMBL/GenBank/DDBJ whole genome shotgun (WGS) entry which is preliminary data.</text>
</comment>
<name>A0ABR5F9Z3_9MYCO</name>
<dbReference type="RefSeq" id="WP_047321217.1">
    <property type="nucleotide sequence ID" value="NZ_LDPO01000027.1"/>
</dbReference>
<evidence type="ECO:0000313" key="2">
    <source>
        <dbReference type="Proteomes" id="UP000036464"/>
    </source>
</evidence>
<sequence length="97" mass="10308">MNTTDDGQPVGEDVPVGFQLMGTAHLGNPVSSMLAAADLITARTLAVEEIRSLHVPTDPDELGLFKDCCQACSIRGAGLAVQYPCPTIRILERRGLT</sequence>
<dbReference type="EMBL" id="LDPO01000027">
    <property type="protein sequence ID" value="KLO25879.1"/>
    <property type="molecule type" value="Genomic_DNA"/>
</dbReference>
<dbReference type="Proteomes" id="UP000036464">
    <property type="component" value="Unassembled WGS sequence"/>
</dbReference>
<organism evidence="1 2">
    <name type="scientific">Mycolicibacter heraklionensis</name>
    <dbReference type="NCBI Taxonomy" id="512402"/>
    <lineage>
        <taxon>Bacteria</taxon>
        <taxon>Bacillati</taxon>
        <taxon>Actinomycetota</taxon>
        <taxon>Actinomycetes</taxon>
        <taxon>Mycobacteriales</taxon>
        <taxon>Mycobacteriaceae</taxon>
        <taxon>Mycolicibacter</taxon>
    </lineage>
</organism>
<accession>A0ABR5F9Z3</accession>
<gene>
    <name evidence="1" type="ORF">ABW16_21435</name>
</gene>
<keyword evidence="2" id="KW-1185">Reference proteome</keyword>